<dbReference type="Proteomes" id="UP000499080">
    <property type="component" value="Unassembled WGS sequence"/>
</dbReference>
<name>A0A4Y2BD74_ARAVE</name>
<keyword evidence="2" id="KW-1185">Reference proteome</keyword>
<reference evidence="1 2" key="1">
    <citation type="journal article" date="2019" name="Sci. Rep.">
        <title>Orb-weaving spider Araneus ventricosus genome elucidates the spidroin gene catalogue.</title>
        <authorList>
            <person name="Kono N."/>
            <person name="Nakamura H."/>
            <person name="Ohtoshi R."/>
            <person name="Moran D.A.P."/>
            <person name="Shinohara A."/>
            <person name="Yoshida Y."/>
            <person name="Fujiwara M."/>
            <person name="Mori M."/>
            <person name="Tomita M."/>
            <person name="Arakawa K."/>
        </authorList>
    </citation>
    <scope>NUCLEOTIDE SEQUENCE [LARGE SCALE GENOMIC DNA]</scope>
</reference>
<dbReference type="EMBL" id="BGPR01000065">
    <property type="protein sequence ID" value="GBL89439.1"/>
    <property type="molecule type" value="Genomic_DNA"/>
</dbReference>
<dbReference type="AlphaFoldDB" id="A0A4Y2BD74"/>
<sequence length="99" mass="11069">MLTPSRGAGNPTKLFSCRRNCMYAPSLILLRCYKTLAMMKSYQLFSKLQYLNGTPKDSHVTHKQLSDVSKSYQKQGVLKVGRPTTCPRATAPPTEPSFV</sequence>
<protein>
    <submittedName>
        <fullName evidence="1">Uncharacterized protein</fullName>
    </submittedName>
</protein>
<comment type="caution">
    <text evidence="1">The sequence shown here is derived from an EMBL/GenBank/DDBJ whole genome shotgun (WGS) entry which is preliminary data.</text>
</comment>
<organism evidence="1 2">
    <name type="scientific">Araneus ventricosus</name>
    <name type="common">Orbweaver spider</name>
    <name type="synonym">Epeira ventricosa</name>
    <dbReference type="NCBI Taxonomy" id="182803"/>
    <lineage>
        <taxon>Eukaryota</taxon>
        <taxon>Metazoa</taxon>
        <taxon>Ecdysozoa</taxon>
        <taxon>Arthropoda</taxon>
        <taxon>Chelicerata</taxon>
        <taxon>Arachnida</taxon>
        <taxon>Araneae</taxon>
        <taxon>Araneomorphae</taxon>
        <taxon>Entelegynae</taxon>
        <taxon>Araneoidea</taxon>
        <taxon>Araneidae</taxon>
        <taxon>Araneus</taxon>
    </lineage>
</organism>
<evidence type="ECO:0000313" key="2">
    <source>
        <dbReference type="Proteomes" id="UP000499080"/>
    </source>
</evidence>
<accession>A0A4Y2BD74</accession>
<proteinExistence type="predicted"/>
<evidence type="ECO:0000313" key="1">
    <source>
        <dbReference type="EMBL" id="GBL89439.1"/>
    </source>
</evidence>
<gene>
    <name evidence="1" type="ORF">AVEN_87792_1</name>
</gene>